<proteinExistence type="predicted"/>
<reference evidence="3 4" key="1">
    <citation type="submission" date="2021-07" db="EMBL/GenBank/DDBJ databases">
        <title>Whole Genome Sequence of Nocardia Iowensis.</title>
        <authorList>
            <person name="Lamm A."/>
            <person name="Collins-Fairclough A.M."/>
            <person name="Bunk B."/>
            <person name="Sproer C."/>
        </authorList>
    </citation>
    <scope>NUCLEOTIDE SEQUENCE [LARGE SCALE GENOMIC DNA]</scope>
    <source>
        <strain evidence="3 4">NRRL 5646</strain>
    </source>
</reference>
<dbReference type="NCBIfam" id="NF042915">
    <property type="entry name" value="MAB_1171c_fam"/>
    <property type="match status" value="1"/>
</dbReference>
<name>A0ABX8RU54_NOCIO</name>
<accession>A0ABX8RU54</accession>
<sequence>MNSVPGSLVLAIAAFGAIVTAGRWWLVSDTNLDRVVNRLWSWEICGFLVHGIVSAAGFPNLARQLFMCCGLMAGAAAYGFARLLFEGKARYQGRRRQSRYDTLAAVAAGTLLLAEPARNYLLPFDWSSAVWAGSGVFTTISGLMILRVCARDLRTGDLTTREMMLDLALLVLSIYWTVGSAISVVRTVAGVPPTEPGVVWVTVTFASFFLVTLLISIPMVNVLLTRVGWDRASRHCRRLGPMWHDLTAAVPEVVLPHDDSARDDSAYRRYRMTVEIWDAMLQLRPYMQETGVRPMFGDGAKRYAQMMARAGHAKVRGALPASKPGAWAVPRPPDRSAELRTLLALARVWPAARTRVQQDIRAS</sequence>
<feature type="transmembrane region" description="Helical" evidence="1">
    <location>
        <begin position="64"/>
        <end position="85"/>
    </location>
</feature>
<evidence type="ECO:0000259" key="2">
    <source>
        <dbReference type="Pfam" id="PF20182"/>
    </source>
</evidence>
<feature type="transmembrane region" description="Helical" evidence="1">
    <location>
        <begin position="126"/>
        <end position="146"/>
    </location>
</feature>
<dbReference type="InterPro" id="IPR050039">
    <property type="entry name" value="MAB_1171c-like"/>
</dbReference>
<dbReference type="EMBL" id="CP078145">
    <property type="protein sequence ID" value="QXN92432.1"/>
    <property type="molecule type" value="Genomic_DNA"/>
</dbReference>
<dbReference type="Pfam" id="PF20182">
    <property type="entry name" value="DUF6545"/>
    <property type="match status" value="1"/>
</dbReference>
<feature type="transmembrane region" description="Helical" evidence="1">
    <location>
        <begin position="6"/>
        <end position="27"/>
    </location>
</feature>
<dbReference type="Proteomes" id="UP000694257">
    <property type="component" value="Chromosome"/>
</dbReference>
<keyword evidence="1" id="KW-0472">Membrane</keyword>
<evidence type="ECO:0000313" key="3">
    <source>
        <dbReference type="EMBL" id="QXN92432.1"/>
    </source>
</evidence>
<evidence type="ECO:0000313" key="4">
    <source>
        <dbReference type="Proteomes" id="UP000694257"/>
    </source>
</evidence>
<feature type="domain" description="DUF6545" evidence="2">
    <location>
        <begin position="229"/>
        <end position="349"/>
    </location>
</feature>
<keyword evidence="1" id="KW-1133">Transmembrane helix</keyword>
<feature type="transmembrane region" description="Helical" evidence="1">
    <location>
        <begin position="167"/>
        <end position="185"/>
    </location>
</feature>
<keyword evidence="4" id="KW-1185">Reference proteome</keyword>
<evidence type="ECO:0000256" key="1">
    <source>
        <dbReference type="SAM" id="Phobius"/>
    </source>
</evidence>
<gene>
    <name evidence="3" type="ORF">KV110_04585</name>
</gene>
<protein>
    <recommendedName>
        <fullName evidence="2">DUF6545 domain-containing protein</fullName>
    </recommendedName>
</protein>
<feature type="transmembrane region" description="Helical" evidence="1">
    <location>
        <begin position="97"/>
        <end position="114"/>
    </location>
</feature>
<organism evidence="3 4">
    <name type="scientific">Nocardia iowensis</name>
    <dbReference type="NCBI Taxonomy" id="204891"/>
    <lineage>
        <taxon>Bacteria</taxon>
        <taxon>Bacillati</taxon>
        <taxon>Actinomycetota</taxon>
        <taxon>Actinomycetes</taxon>
        <taxon>Mycobacteriales</taxon>
        <taxon>Nocardiaceae</taxon>
        <taxon>Nocardia</taxon>
    </lineage>
</organism>
<dbReference type="RefSeq" id="WP_218473711.1">
    <property type="nucleotide sequence ID" value="NZ_BAABJN010000005.1"/>
</dbReference>
<feature type="transmembrane region" description="Helical" evidence="1">
    <location>
        <begin position="39"/>
        <end position="58"/>
    </location>
</feature>
<keyword evidence="1" id="KW-0812">Transmembrane</keyword>
<feature type="transmembrane region" description="Helical" evidence="1">
    <location>
        <begin position="197"/>
        <end position="224"/>
    </location>
</feature>
<dbReference type="InterPro" id="IPR046675">
    <property type="entry name" value="DUF6545"/>
</dbReference>